<proteinExistence type="predicted"/>
<gene>
    <name evidence="1" type="ORF">ERS852491_03296</name>
</gene>
<evidence type="ECO:0000313" key="2">
    <source>
        <dbReference type="Proteomes" id="UP000095544"/>
    </source>
</evidence>
<evidence type="ECO:0000313" key="1">
    <source>
        <dbReference type="EMBL" id="CUO78432.1"/>
    </source>
</evidence>
<dbReference type="Proteomes" id="UP000095544">
    <property type="component" value="Unassembled WGS sequence"/>
</dbReference>
<accession>A0A174HU04</accession>
<dbReference type="EMBL" id="CYZU01000034">
    <property type="protein sequence ID" value="CUO78432.1"/>
    <property type="molecule type" value="Genomic_DNA"/>
</dbReference>
<sequence>MSKIKYPLHKLKYCRKCMNETFGMNLQRKDLYVYSYPMKCSRCGESKNIIYKARFPYNLILRSKINHMPDLEAKFNE</sequence>
<name>A0A174HU04_9FIRM</name>
<organism evidence="1 2">
    <name type="scientific">Faecalicatena contorta</name>
    <dbReference type="NCBI Taxonomy" id="39482"/>
    <lineage>
        <taxon>Bacteria</taxon>
        <taxon>Bacillati</taxon>
        <taxon>Bacillota</taxon>
        <taxon>Clostridia</taxon>
        <taxon>Lachnospirales</taxon>
        <taxon>Lachnospiraceae</taxon>
        <taxon>Faecalicatena</taxon>
    </lineage>
</organism>
<dbReference type="AlphaFoldDB" id="A0A174HU04"/>
<reference evidence="1 2" key="1">
    <citation type="submission" date="2015-09" db="EMBL/GenBank/DDBJ databases">
        <authorList>
            <consortium name="Pathogen Informatics"/>
        </authorList>
    </citation>
    <scope>NUCLEOTIDE SEQUENCE [LARGE SCALE GENOMIC DNA]</scope>
    <source>
        <strain evidence="1 2">2789STDY5834876</strain>
    </source>
</reference>
<protein>
    <submittedName>
        <fullName evidence="1">Uncharacterized protein</fullName>
    </submittedName>
</protein>